<keyword evidence="4 7" id="KW-0732">Signal</keyword>
<proteinExistence type="predicted"/>
<keyword evidence="3" id="KW-0479">Metal-binding</keyword>
<dbReference type="SUPFAM" id="SSF52025">
    <property type="entry name" value="PA domain"/>
    <property type="match status" value="1"/>
</dbReference>
<dbReference type="Pfam" id="PF04389">
    <property type="entry name" value="Peptidase_M28"/>
    <property type="match status" value="1"/>
</dbReference>
<keyword evidence="2" id="KW-0645">Protease</keyword>
<dbReference type="EMBL" id="PXYI01000003">
    <property type="protein sequence ID" value="PSJ40495.1"/>
    <property type="molecule type" value="Genomic_DNA"/>
</dbReference>
<keyword evidence="5" id="KW-0378">Hydrolase</keyword>
<dbReference type="OrthoDB" id="9778250at2"/>
<organism evidence="9 10">
    <name type="scientific">Allosphingosinicella deserti</name>
    <dbReference type="NCBI Taxonomy" id="2116704"/>
    <lineage>
        <taxon>Bacteria</taxon>
        <taxon>Pseudomonadati</taxon>
        <taxon>Pseudomonadota</taxon>
        <taxon>Alphaproteobacteria</taxon>
        <taxon>Sphingomonadales</taxon>
        <taxon>Sphingomonadaceae</taxon>
        <taxon>Allosphingosinicella</taxon>
    </lineage>
</organism>
<dbReference type="SUPFAM" id="SSF53187">
    <property type="entry name" value="Zn-dependent exopeptidases"/>
    <property type="match status" value="1"/>
</dbReference>
<evidence type="ECO:0000313" key="9">
    <source>
        <dbReference type="EMBL" id="PSJ40495.1"/>
    </source>
</evidence>
<dbReference type="PROSITE" id="PS51257">
    <property type="entry name" value="PROKAR_LIPOPROTEIN"/>
    <property type="match status" value="1"/>
</dbReference>
<keyword evidence="6" id="KW-0862">Zinc</keyword>
<sequence length="559" mass="60156">MKSALCLLPLLAAGCAAASTGGGAPARFDSGPIDTGRLSEITRVLASDEFEGRGPGTPGEAKTIAYLSDQFRRLGLEPAGDNGTYVQRVPLIRTQLAKPGRASIARGGDRIPLRFPEDIYLSTVREVDTARIAGAPIVFVGYGVSAPERQWDDFKGVDLKGKVALFLVSDPDFEAAAGDPVAGRFGGRAMTYYGRWSYKFEEAARRGAIAALVVHETEGAGYGWNTVQAPGGENYNVVLKPGAQPPVLLQGWLQRPVTEDLFRRAGLHFEAVKRQARTAAFRPIDLGSRFDADFTVQTKRVDSHNVLATIKGTTRPDESIWFAGHWDAFGLGAPDPQGRRVRPGALDDALGLAGVLEIARAFKAGPAPERSLVFAAWTAEERGLLGAEYHAANPTFPMAKAVANLTLDTLQPNGPARDVVLIGKGQNDLEDMLARAAGQQGRIVIGDAKPERGLFYRADHFAFARKGVPVLLLMALGGGVDLVNGGREAGDRWVSDFTANCYHQTCDAWSADWDLRGAAQDVSLLYAIGRELAFGTAWPAWKPDSEFAGIRKESEAQRR</sequence>
<name>A0A2P7QRB1_9SPHN</name>
<protein>
    <submittedName>
        <fullName evidence="9">Peptidase M20</fullName>
    </submittedName>
</protein>
<dbReference type="Gene3D" id="3.50.30.30">
    <property type="match status" value="1"/>
</dbReference>
<evidence type="ECO:0000313" key="10">
    <source>
        <dbReference type="Proteomes" id="UP000241167"/>
    </source>
</evidence>
<feature type="signal peptide" evidence="7">
    <location>
        <begin position="1"/>
        <end position="18"/>
    </location>
</feature>
<feature type="chain" id="PRO_5015143673" evidence="7">
    <location>
        <begin position="19"/>
        <end position="559"/>
    </location>
</feature>
<keyword evidence="10" id="KW-1185">Reference proteome</keyword>
<dbReference type="GO" id="GO:0008235">
    <property type="term" value="F:metalloexopeptidase activity"/>
    <property type="evidence" value="ECO:0007669"/>
    <property type="project" value="InterPro"/>
</dbReference>
<dbReference type="InterPro" id="IPR046450">
    <property type="entry name" value="PA_dom_sf"/>
</dbReference>
<evidence type="ECO:0000256" key="3">
    <source>
        <dbReference type="ARBA" id="ARBA00022723"/>
    </source>
</evidence>
<feature type="domain" description="Peptidase M28" evidence="8">
    <location>
        <begin position="305"/>
        <end position="524"/>
    </location>
</feature>
<accession>A0A2P7QRB1</accession>
<dbReference type="InterPro" id="IPR007484">
    <property type="entry name" value="Peptidase_M28"/>
</dbReference>
<evidence type="ECO:0000259" key="8">
    <source>
        <dbReference type="Pfam" id="PF04389"/>
    </source>
</evidence>
<dbReference type="GO" id="GO:0006508">
    <property type="term" value="P:proteolysis"/>
    <property type="evidence" value="ECO:0007669"/>
    <property type="project" value="UniProtKB-KW"/>
</dbReference>
<comment type="caution">
    <text evidence="9">The sequence shown here is derived from an EMBL/GenBank/DDBJ whole genome shotgun (WGS) entry which is preliminary data.</text>
</comment>
<dbReference type="Proteomes" id="UP000241167">
    <property type="component" value="Unassembled WGS sequence"/>
</dbReference>
<reference evidence="9 10" key="1">
    <citation type="submission" date="2018-03" db="EMBL/GenBank/DDBJ databases">
        <title>The draft genome of Sphingosinicella sp. GL-C-18.</title>
        <authorList>
            <person name="Liu L."/>
            <person name="Li L."/>
            <person name="Liang L."/>
            <person name="Zhang X."/>
            <person name="Wang T."/>
        </authorList>
    </citation>
    <scope>NUCLEOTIDE SEQUENCE [LARGE SCALE GENOMIC DNA]</scope>
    <source>
        <strain evidence="9 10">GL-C-18</strain>
    </source>
</reference>
<dbReference type="GO" id="GO:0046872">
    <property type="term" value="F:metal ion binding"/>
    <property type="evidence" value="ECO:0007669"/>
    <property type="project" value="UniProtKB-KW"/>
</dbReference>
<dbReference type="PANTHER" id="PTHR12147:SF56">
    <property type="entry name" value="AMINOPEPTIDASE YDR415C-RELATED"/>
    <property type="match status" value="1"/>
</dbReference>
<evidence type="ECO:0000256" key="7">
    <source>
        <dbReference type="SAM" id="SignalP"/>
    </source>
</evidence>
<dbReference type="FunFam" id="3.40.630.10:FF:000088">
    <property type="entry name" value="Peptidase M20"/>
    <property type="match status" value="1"/>
</dbReference>
<gene>
    <name evidence="9" type="ORF">C7I55_09165</name>
</gene>
<dbReference type="PANTHER" id="PTHR12147">
    <property type="entry name" value="METALLOPEPTIDASE M28 FAMILY MEMBER"/>
    <property type="match status" value="1"/>
</dbReference>
<evidence type="ECO:0000256" key="2">
    <source>
        <dbReference type="ARBA" id="ARBA00022670"/>
    </source>
</evidence>
<evidence type="ECO:0000256" key="5">
    <source>
        <dbReference type="ARBA" id="ARBA00022801"/>
    </source>
</evidence>
<dbReference type="Gene3D" id="3.40.630.10">
    <property type="entry name" value="Zn peptidases"/>
    <property type="match status" value="2"/>
</dbReference>
<evidence type="ECO:0000256" key="6">
    <source>
        <dbReference type="ARBA" id="ARBA00022833"/>
    </source>
</evidence>
<dbReference type="AlphaFoldDB" id="A0A2P7QRB1"/>
<dbReference type="GO" id="GO:0004177">
    <property type="term" value="F:aminopeptidase activity"/>
    <property type="evidence" value="ECO:0007669"/>
    <property type="project" value="UniProtKB-KW"/>
</dbReference>
<keyword evidence="1" id="KW-0031">Aminopeptidase</keyword>
<dbReference type="CDD" id="cd05660">
    <property type="entry name" value="M28_like_PA"/>
    <property type="match status" value="1"/>
</dbReference>
<dbReference type="InterPro" id="IPR045175">
    <property type="entry name" value="M28_fam"/>
</dbReference>
<dbReference type="RefSeq" id="WP_106513156.1">
    <property type="nucleotide sequence ID" value="NZ_PXYI01000003.1"/>
</dbReference>
<evidence type="ECO:0000256" key="4">
    <source>
        <dbReference type="ARBA" id="ARBA00022729"/>
    </source>
</evidence>
<evidence type="ECO:0000256" key="1">
    <source>
        <dbReference type="ARBA" id="ARBA00022438"/>
    </source>
</evidence>